<comment type="caution">
    <text evidence="2">The sequence shown here is derived from an EMBL/GenBank/DDBJ whole genome shotgun (WGS) entry which is preliminary data.</text>
</comment>
<feature type="region of interest" description="Disordered" evidence="1">
    <location>
        <begin position="1"/>
        <end position="27"/>
    </location>
</feature>
<evidence type="ECO:0000313" key="2">
    <source>
        <dbReference type="EMBL" id="CAH2092178.1"/>
    </source>
</evidence>
<gene>
    <name evidence="2" type="ORF">EEDITHA_LOCUS7964</name>
</gene>
<dbReference type="Proteomes" id="UP001153954">
    <property type="component" value="Unassembled WGS sequence"/>
</dbReference>
<protein>
    <submittedName>
        <fullName evidence="2">Uncharacterized protein</fullName>
    </submittedName>
</protein>
<accession>A0AAU9U258</accession>
<reference evidence="2" key="1">
    <citation type="submission" date="2022-03" db="EMBL/GenBank/DDBJ databases">
        <authorList>
            <person name="Tunstrom K."/>
        </authorList>
    </citation>
    <scope>NUCLEOTIDE SEQUENCE</scope>
</reference>
<name>A0AAU9U258_EUPED</name>
<dbReference type="AlphaFoldDB" id="A0AAU9U258"/>
<sequence length="136" mass="15750">MSSNDSDIENISLADSSEGSFIEEKSEEEVDEDNVIVIDRHFRINDYVLVKFDMKKDVVHYVGRIEEINHNMAKVRFMRLSKIPNTFLFPEIEDLSSIPLNDIKTKLPNPKASKNPKRGSSKYTFDNSLWVITNLR</sequence>
<keyword evidence="3" id="KW-1185">Reference proteome</keyword>
<dbReference type="EMBL" id="CAKOGL010000011">
    <property type="protein sequence ID" value="CAH2092178.1"/>
    <property type="molecule type" value="Genomic_DNA"/>
</dbReference>
<organism evidence="2 3">
    <name type="scientific">Euphydryas editha</name>
    <name type="common">Edith's checkerspot</name>
    <dbReference type="NCBI Taxonomy" id="104508"/>
    <lineage>
        <taxon>Eukaryota</taxon>
        <taxon>Metazoa</taxon>
        <taxon>Ecdysozoa</taxon>
        <taxon>Arthropoda</taxon>
        <taxon>Hexapoda</taxon>
        <taxon>Insecta</taxon>
        <taxon>Pterygota</taxon>
        <taxon>Neoptera</taxon>
        <taxon>Endopterygota</taxon>
        <taxon>Lepidoptera</taxon>
        <taxon>Glossata</taxon>
        <taxon>Ditrysia</taxon>
        <taxon>Papilionoidea</taxon>
        <taxon>Nymphalidae</taxon>
        <taxon>Nymphalinae</taxon>
        <taxon>Euphydryas</taxon>
    </lineage>
</organism>
<evidence type="ECO:0000256" key="1">
    <source>
        <dbReference type="SAM" id="MobiDB-lite"/>
    </source>
</evidence>
<proteinExistence type="predicted"/>
<evidence type="ECO:0000313" key="3">
    <source>
        <dbReference type="Proteomes" id="UP001153954"/>
    </source>
</evidence>